<feature type="domain" description="Acyltransferase 3" evidence="3">
    <location>
        <begin position="108"/>
        <end position="410"/>
    </location>
</feature>
<keyword evidence="5" id="KW-1185">Reference proteome</keyword>
<dbReference type="AlphaFoldDB" id="A0A291M547"/>
<feature type="transmembrane region" description="Helical" evidence="2">
    <location>
        <begin position="310"/>
        <end position="328"/>
    </location>
</feature>
<feature type="transmembrane region" description="Helical" evidence="2">
    <location>
        <begin position="141"/>
        <end position="164"/>
    </location>
</feature>
<keyword evidence="4" id="KW-0614">Plasmid</keyword>
<dbReference type="GO" id="GO:0000271">
    <property type="term" value="P:polysaccharide biosynthetic process"/>
    <property type="evidence" value="ECO:0007669"/>
    <property type="project" value="TreeGrafter"/>
</dbReference>
<name>A0A291M547_9RHOB</name>
<feature type="transmembrane region" description="Helical" evidence="2">
    <location>
        <begin position="358"/>
        <end position="375"/>
    </location>
</feature>
<proteinExistence type="predicted"/>
<dbReference type="PANTHER" id="PTHR23028">
    <property type="entry name" value="ACETYLTRANSFERASE"/>
    <property type="match status" value="1"/>
</dbReference>
<feature type="transmembrane region" description="Helical" evidence="2">
    <location>
        <begin position="395"/>
        <end position="414"/>
    </location>
</feature>
<reference evidence="4 5" key="1">
    <citation type="submission" date="2017-05" db="EMBL/GenBank/DDBJ databases">
        <title>Comparative genomic and metabolic analysis of manganese-oxidizing mechanisms in Celeribater manganoxidans DY25T: its adaption to the environment of polymetallic nodule.</title>
        <authorList>
            <person name="Wang X."/>
        </authorList>
    </citation>
    <scope>NUCLEOTIDE SEQUENCE [LARGE SCALE GENOMIC DNA]</scope>
    <source>
        <strain evidence="4 5">DY25</strain>
        <plasmid evidence="5">pdy25-f</plasmid>
    </source>
</reference>
<sequence>MGLAVSGSALPRGEYRQLRQGAPARLRGRDRRRAREESGAQLHGHAERRRPGDLGRCDAVAGADGLSTADGFQRRDRAVRGVVPGVLREVMVSVDPTGSHKVRTNKLASLEIGRGIAAIAVVAHHAELSSNAFTSGSTRHWFSFGALGVDFFFVLSGFIIFYVHGSDTRSFSMARRYLGRRLKRIFVPYLPVSAALIVAYLLLPGLSEGNRDWGLLTSLTLLPSDKPPALSVAWTLTFELVFYLFFLLFYATRYFWTLVTAWAAVTISSMFLISGDYGMPIIRTFLAPITLEFIAGMAMAKVSRKIPNELWAAALTTGTLVCIMFFLTPDAHRVLFGIGLAPVVLGLALAEARFDLRVPTWALLLGAASYAIYLIHNPLQSLIARAGAPWDSWMITFLNCVFLSVIGGIIYHLFFEKPALKYFSDLESRRIYQLKATEYE</sequence>
<evidence type="ECO:0000313" key="4">
    <source>
        <dbReference type="EMBL" id="ATI44022.1"/>
    </source>
</evidence>
<feature type="transmembrane region" description="Helical" evidence="2">
    <location>
        <begin position="185"/>
        <end position="203"/>
    </location>
</feature>
<dbReference type="GO" id="GO:0016020">
    <property type="term" value="C:membrane"/>
    <property type="evidence" value="ECO:0007669"/>
    <property type="project" value="TreeGrafter"/>
</dbReference>
<evidence type="ECO:0000256" key="1">
    <source>
        <dbReference type="SAM" id="MobiDB-lite"/>
    </source>
</evidence>
<dbReference type="Proteomes" id="UP000219050">
    <property type="component" value="Plasmid pDY25-F"/>
</dbReference>
<feature type="transmembrane region" description="Helical" evidence="2">
    <location>
        <begin position="254"/>
        <end position="274"/>
    </location>
</feature>
<accession>A0A291M547</accession>
<gene>
    <name evidence="4" type="ORF">CBW24_17930</name>
</gene>
<protein>
    <recommendedName>
        <fullName evidence="3">Acyltransferase 3 domain-containing protein</fullName>
    </recommendedName>
</protein>
<evidence type="ECO:0000256" key="2">
    <source>
        <dbReference type="SAM" id="Phobius"/>
    </source>
</evidence>
<evidence type="ECO:0000313" key="5">
    <source>
        <dbReference type="Proteomes" id="UP000219050"/>
    </source>
</evidence>
<dbReference type="EMBL" id="CP021410">
    <property type="protein sequence ID" value="ATI44022.1"/>
    <property type="molecule type" value="Genomic_DNA"/>
</dbReference>
<keyword evidence="2" id="KW-0472">Membrane</keyword>
<feature type="transmembrane region" description="Helical" evidence="2">
    <location>
        <begin position="229"/>
        <end position="249"/>
    </location>
</feature>
<keyword evidence="2" id="KW-1133">Transmembrane helix</keyword>
<feature type="transmembrane region" description="Helical" evidence="2">
    <location>
        <begin position="334"/>
        <end position="351"/>
    </location>
</feature>
<dbReference type="GO" id="GO:0016747">
    <property type="term" value="F:acyltransferase activity, transferring groups other than amino-acyl groups"/>
    <property type="evidence" value="ECO:0007669"/>
    <property type="project" value="InterPro"/>
</dbReference>
<feature type="region of interest" description="Disordered" evidence="1">
    <location>
        <begin position="14"/>
        <end position="54"/>
    </location>
</feature>
<geneLocation type="plasmid" evidence="5">
    <name>pdy25-f</name>
</geneLocation>
<organism evidence="4 5">
    <name type="scientific">Pacificitalea manganoxidans</name>
    <dbReference type="NCBI Taxonomy" id="1411902"/>
    <lineage>
        <taxon>Bacteria</taxon>
        <taxon>Pseudomonadati</taxon>
        <taxon>Pseudomonadota</taxon>
        <taxon>Alphaproteobacteria</taxon>
        <taxon>Rhodobacterales</taxon>
        <taxon>Paracoccaceae</taxon>
        <taxon>Pacificitalea</taxon>
    </lineage>
</organism>
<evidence type="ECO:0000259" key="3">
    <source>
        <dbReference type="Pfam" id="PF01757"/>
    </source>
</evidence>
<dbReference type="InterPro" id="IPR050879">
    <property type="entry name" value="Acyltransferase_3"/>
</dbReference>
<dbReference type="KEGG" id="cmag:CBW24_17930"/>
<dbReference type="PANTHER" id="PTHR23028:SF131">
    <property type="entry name" value="BLR2367 PROTEIN"/>
    <property type="match status" value="1"/>
</dbReference>
<keyword evidence="2" id="KW-0812">Transmembrane</keyword>
<dbReference type="InterPro" id="IPR002656">
    <property type="entry name" value="Acyl_transf_3_dom"/>
</dbReference>
<feature type="transmembrane region" description="Helical" evidence="2">
    <location>
        <begin position="280"/>
        <end position="298"/>
    </location>
</feature>
<dbReference type="Pfam" id="PF01757">
    <property type="entry name" value="Acyl_transf_3"/>
    <property type="match status" value="1"/>
</dbReference>